<evidence type="ECO:0000313" key="2">
    <source>
        <dbReference type="EMBL" id="KAK3360481.1"/>
    </source>
</evidence>
<dbReference type="PANTHER" id="PTHR38788:SF3">
    <property type="entry name" value="CLR5 DOMAIN-CONTAINING PROTEIN"/>
    <property type="match status" value="1"/>
</dbReference>
<protein>
    <recommendedName>
        <fullName evidence="1">Clr5 domain-containing protein</fullName>
    </recommendedName>
</protein>
<gene>
    <name evidence="2" type="ORF">B0T25DRAFT_629565</name>
</gene>
<accession>A0AAJ0HSN7</accession>
<dbReference type="AlphaFoldDB" id="A0AAJ0HSN7"/>
<feature type="domain" description="Clr5" evidence="1">
    <location>
        <begin position="40"/>
        <end position="91"/>
    </location>
</feature>
<name>A0AAJ0HSN7_9PEZI</name>
<sequence>MPAIQYQTANKSQSLVDRGYVDVGTTATSAASSGGRKWASDEDWEKRRLIITRLYVEENKKLWQIQDHMSKEHDFYATPKMYKTRFRRWNLWKNTKAADVAAILRQTPTLPTAPQTFTVNNKQISTDRVARYIRNRARQHHIPPSTLSTVLLHNTTPKPLALSPTSPALTLESTLRAIHTYFLTSLAARWTFPSPADCDITDGAETCRLSAQFHERFKTAAILLASPAHAASGVRMARICFAELHGVLDGGLGPEDPVFLVLFLIVLQALRRRGLRGIEVRLVGYAAELGGLLPAARPGRGVWNGLRDLVVAGAMDDEVSLQIIRVVAGLCVGELGRIHAKTLEVLVCGYCNFDGDTKTQERMYLGMLKELDELGTFDERHAGVRMNLAIFYNMFDMHNKAVPVILDVVEDPRMLEGSKRYRGVTYKLYFELGNSRKTLGELALAETAFRDAVNMAKWELSQGTANKANVLEGLVSLEEALREMGRGSEADECAVERDAMVREGLESIGEEQGP</sequence>
<dbReference type="InterPro" id="IPR025676">
    <property type="entry name" value="Clr5_dom"/>
</dbReference>
<dbReference type="EMBL" id="JAUIQD010000002">
    <property type="protein sequence ID" value="KAK3360481.1"/>
    <property type="molecule type" value="Genomic_DNA"/>
</dbReference>
<dbReference type="PANTHER" id="PTHR38788">
    <property type="entry name" value="CLR5 DOMAIN-CONTAINING PROTEIN"/>
    <property type="match status" value="1"/>
</dbReference>
<organism evidence="2 3">
    <name type="scientific">Lasiosphaeria hispida</name>
    <dbReference type="NCBI Taxonomy" id="260671"/>
    <lineage>
        <taxon>Eukaryota</taxon>
        <taxon>Fungi</taxon>
        <taxon>Dikarya</taxon>
        <taxon>Ascomycota</taxon>
        <taxon>Pezizomycotina</taxon>
        <taxon>Sordariomycetes</taxon>
        <taxon>Sordariomycetidae</taxon>
        <taxon>Sordariales</taxon>
        <taxon>Lasiosphaeriaceae</taxon>
        <taxon>Lasiosphaeria</taxon>
    </lineage>
</organism>
<reference evidence="2" key="2">
    <citation type="submission" date="2023-06" db="EMBL/GenBank/DDBJ databases">
        <authorList>
            <consortium name="Lawrence Berkeley National Laboratory"/>
            <person name="Haridas S."/>
            <person name="Hensen N."/>
            <person name="Bonometti L."/>
            <person name="Westerberg I."/>
            <person name="Brannstrom I.O."/>
            <person name="Guillou S."/>
            <person name="Cros-Aarteil S."/>
            <person name="Calhoun S."/>
            <person name="Kuo A."/>
            <person name="Mondo S."/>
            <person name="Pangilinan J."/>
            <person name="Riley R."/>
            <person name="Labutti K."/>
            <person name="Andreopoulos B."/>
            <person name="Lipzen A."/>
            <person name="Chen C."/>
            <person name="Yanf M."/>
            <person name="Daum C."/>
            <person name="Ng V."/>
            <person name="Clum A."/>
            <person name="Steindorff A."/>
            <person name="Ohm R."/>
            <person name="Martin F."/>
            <person name="Silar P."/>
            <person name="Natvig D."/>
            <person name="Lalanne C."/>
            <person name="Gautier V."/>
            <person name="Ament-Velasquez S.L."/>
            <person name="Kruys A."/>
            <person name="Hutchinson M.I."/>
            <person name="Powell A.J."/>
            <person name="Barry K."/>
            <person name="Miller A.N."/>
            <person name="Grigoriev I.V."/>
            <person name="Debuchy R."/>
            <person name="Gladieux P."/>
            <person name="Thoren M.H."/>
            <person name="Johannesson H."/>
        </authorList>
    </citation>
    <scope>NUCLEOTIDE SEQUENCE</scope>
    <source>
        <strain evidence="2">CBS 955.72</strain>
    </source>
</reference>
<evidence type="ECO:0000313" key="3">
    <source>
        <dbReference type="Proteomes" id="UP001275084"/>
    </source>
</evidence>
<keyword evidence="3" id="KW-1185">Reference proteome</keyword>
<comment type="caution">
    <text evidence="2">The sequence shown here is derived from an EMBL/GenBank/DDBJ whole genome shotgun (WGS) entry which is preliminary data.</text>
</comment>
<reference evidence="2" key="1">
    <citation type="journal article" date="2023" name="Mol. Phylogenet. Evol.">
        <title>Genome-scale phylogeny and comparative genomics of the fungal order Sordariales.</title>
        <authorList>
            <person name="Hensen N."/>
            <person name="Bonometti L."/>
            <person name="Westerberg I."/>
            <person name="Brannstrom I.O."/>
            <person name="Guillou S."/>
            <person name="Cros-Aarteil S."/>
            <person name="Calhoun S."/>
            <person name="Haridas S."/>
            <person name="Kuo A."/>
            <person name="Mondo S."/>
            <person name="Pangilinan J."/>
            <person name="Riley R."/>
            <person name="LaButti K."/>
            <person name="Andreopoulos B."/>
            <person name="Lipzen A."/>
            <person name="Chen C."/>
            <person name="Yan M."/>
            <person name="Daum C."/>
            <person name="Ng V."/>
            <person name="Clum A."/>
            <person name="Steindorff A."/>
            <person name="Ohm R.A."/>
            <person name="Martin F."/>
            <person name="Silar P."/>
            <person name="Natvig D.O."/>
            <person name="Lalanne C."/>
            <person name="Gautier V."/>
            <person name="Ament-Velasquez S.L."/>
            <person name="Kruys A."/>
            <person name="Hutchinson M.I."/>
            <person name="Powell A.J."/>
            <person name="Barry K."/>
            <person name="Miller A.N."/>
            <person name="Grigoriev I.V."/>
            <person name="Debuchy R."/>
            <person name="Gladieux P."/>
            <person name="Hiltunen Thoren M."/>
            <person name="Johannesson H."/>
        </authorList>
    </citation>
    <scope>NUCLEOTIDE SEQUENCE</scope>
    <source>
        <strain evidence="2">CBS 955.72</strain>
    </source>
</reference>
<evidence type="ECO:0000259" key="1">
    <source>
        <dbReference type="Pfam" id="PF14420"/>
    </source>
</evidence>
<dbReference type="Pfam" id="PF14420">
    <property type="entry name" value="Clr5"/>
    <property type="match status" value="1"/>
</dbReference>
<dbReference type="Proteomes" id="UP001275084">
    <property type="component" value="Unassembled WGS sequence"/>
</dbReference>
<proteinExistence type="predicted"/>